<proteinExistence type="predicted"/>
<feature type="region of interest" description="Disordered" evidence="1">
    <location>
        <begin position="42"/>
        <end position="62"/>
    </location>
</feature>
<dbReference type="AlphaFoldDB" id="W2XYP6"/>
<comment type="caution">
    <text evidence="2">The sequence shown here is derived from an EMBL/GenBank/DDBJ whole genome shotgun (WGS) entry which is preliminary data.</text>
</comment>
<evidence type="ECO:0000313" key="2">
    <source>
        <dbReference type="EMBL" id="ETP27632.1"/>
    </source>
</evidence>
<dbReference type="EMBL" id="ANIY01005639">
    <property type="protein sequence ID" value="ETP27632.1"/>
    <property type="molecule type" value="Genomic_DNA"/>
</dbReference>
<sequence length="114" mass="12860">MVICAGSTWPQRKGSRRPKWLRQRNPIGLRLAKLCHRKTLAQARDPRTDALSSSAALTARGHSSDRCLFVCRGCGEIHDVGKCQVEEFYNLIRQWYDPAKHGGVLPESAEKMLN</sequence>
<dbReference type="OrthoDB" id="91990at2759"/>
<accession>W2XYP6</accession>
<evidence type="ECO:0000313" key="3">
    <source>
        <dbReference type="Proteomes" id="UP000018948"/>
    </source>
</evidence>
<dbReference type="Proteomes" id="UP000018948">
    <property type="component" value="Unassembled WGS sequence"/>
</dbReference>
<protein>
    <submittedName>
        <fullName evidence="2">Uncharacterized protein</fullName>
    </submittedName>
</protein>
<reference evidence="2 3" key="1">
    <citation type="submission" date="2013-11" db="EMBL/GenBank/DDBJ databases">
        <title>The Genome Sequence of Phytophthora parasitica P10297.</title>
        <authorList>
            <consortium name="The Broad Institute Genomics Platform"/>
            <person name="Russ C."/>
            <person name="Tyler B."/>
            <person name="Panabieres F."/>
            <person name="Shan W."/>
            <person name="Tripathy S."/>
            <person name="Grunwald N."/>
            <person name="Machado M."/>
            <person name="Johnson C.S."/>
            <person name="Walker B."/>
            <person name="Young S.K."/>
            <person name="Zeng Q."/>
            <person name="Gargeya S."/>
            <person name="Fitzgerald M."/>
            <person name="Haas B."/>
            <person name="Abouelleil A."/>
            <person name="Allen A.W."/>
            <person name="Alvarado L."/>
            <person name="Arachchi H.M."/>
            <person name="Berlin A.M."/>
            <person name="Chapman S.B."/>
            <person name="Gainer-Dewar J."/>
            <person name="Goldberg J."/>
            <person name="Griggs A."/>
            <person name="Gujja S."/>
            <person name="Hansen M."/>
            <person name="Howarth C."/>
            <person name="Imamovic A."/>
            <person name="Ireland A."/>
            <person name="Larimer J."/>
            <person name="McCowan C."/>
            <person name="Murphy C."/>
            <person name="Pearson M."/>
            <person name="Poon T.W."/>
            <person name="Priest M."/>
            <person name="Roberts A."/>
            <person name="Saif S."/>
            <person name="Shea T."/>
            <person name="Sisk P."/>
            <person name="Sykes S."/>
            <person name="Wortman J."/>
            <person name="Nusbaum C."/>
            <person name="Birren B."/>
        </authorList>
    </citation>
    <scope>NUCLEOTIDE SEQUENCE [LARGE SCALE GENOMIC DNA]</scope>
    <source>
        <strain evidence="2 3">P10297</strain>
    </source>
</reference>
<name>W2XYP6_PHYNI</name>
<evidence type="ECO:0000256" key="1">
    <source>
        <dbReference type="SAM" id="MobiDB-lite"/>
    </source>
</evidence>
<organism evidence="2 3">
    <name type="scientific">Phytophthora nicotianae P10297</name>
    <dbReference type="NCBI Taxonomy" id="1317064"/>
    <lineage>
        <taxon>Eukaryota</taxon>
        <taxon>Sar</taxon>
        <taxon>Stramenopiles</taxon>
        <taxon>Oomycota</taxon>
        <taxon>Peronosporomycetes</taxon>
        <taxon>Peronosporales</taxon>
        <taxon>Peronosporaceae</taxon>
        <taxon>Phytophthora</taxon>
    </lineage>
</organism>
<gene>
    <name evidence="2" type="ORF">F442_23091</name>
</gene>